<dbReference type="Gene3D" id="3.90.930.60">
    <property type="match status" value="1"/>
</dbReference>
<dbReference type="NCBIfam" id="TIGR03604">
    <property type="entry name" value="TOMM_cyclo_SagD"/>
    <property type="match status" value="1"/>
</dbReference>
<evidence type="ECO:0000313" key="3">
    <source>
        <dbReference type="Proteomes" id="UP000269154"/>
    </source>
</evidence>
<evidence type="ECO:0000259" key="1">
    <source>
        <dbReference type="PROSITE" id="PS51664"/>
    </source>
</evidence>
<dbReference type="GO" id="GO:0008641">
    <property type="term" value="F:ubiquitin-like modifier activating enzyme activity"/>
    <property type="evidence" value="ECO:0007669"/>
    <property type="project" value="InterPro"/>
</dbReference>
<gene>
    <name evidence="2" type="ORF">D5R40_07990</name>
</gene>
<dbReference type="OrthoDB" id="2379922at2"/>
<keyword evidence="3" id="KW-1185">Reference proteome</keyword>
<name>A0A3N6PE57_9CYAN</name>
<dbReference type="Proteomes" id="UP000269154">
    <property type="component" value="Unassembled WGS sequence"/>
</dbReference>
<dbReference type="Pfam" id="PF21084">
    <property type="entry name" value="WHD_DUF4423_like"/>
    <property type="match status" value="1"/>
</dbReference>
<dbReference type="Gene3D" id="3.30.160.660">
    <property type="match status" value="1"/>
</dbReference>
<accession>A0A3N6PE57</accession>
<organism evidence="2 3">
    <name type="scientific">Okeania hirsuta</name>
    <dbReference type="NCBI Taxonomy" id="1458930"/>
    <lineage>
        <taxon>Bacteria</taxon>
        <taxon>Bacillati</taxon>
        <taxon>Cyanobacteriota</taxon>
        <taxon>Cyanophyceae</taxon>
        <taxon>Oscillatoriophycideae</taxon>
        <taxon>Oscillatoriales</taxon>
        <taxon>Microcoleaceae</taxon>
        <taxon>Okeania</taxon>
    </lineage>
</organism>
<dbReference type="NCBIfam" id="TIGR00702">
    <property type="entry name" value="YcaO-type kinase domain"/>
    <property type="match status" value="1"/>
</dbReference>
<dbReference type="Gene3D" id="3.30.40.250">
    <property type="match status" value="1"/>
</dbReference>
<feature type="domain" description="YcaO" evidence="1">
    <location>
        <begin position="392"/>
        <end position="768"/>
    </location>
</feature>
<dbReference type="PANTHER" id="PTHR37809">
    <property type="entry name" value="RIBOSOMAL PROTEIN S12 METHYLTHIOTRANSFERASE ACCESSORY FACTOR YCAO"/>
    <property type="match status" value="1"/>
</dbReference>
<dbReference type="AlphaFoldDB" id="A0A3N6PE57"/>
<dbReference type="InterPro" id="IPR027624">
    <property type="entry name" value="TOMM_cyclo_SagD"/>
</dbReference>
<dbReference type="PANTHER" id="PTHR37809:SF1">
    <property type="entry name" value="RIBOSOMAL PROTEIN S12 METHYLTHIOTRANSFERASE ACCESSORY FACTOR YCAO"/>
    <property type="match status" value="1"/>
</dbReference>
<reference evidence="2 3" key="1">
    <citation type="journal article" date="2018" name="ACS Chem. Biol.">
        <title>Ketoreductase domain dysfunction expands chemodiversity: malyngamide biosynthesis in the cyanobacterium Okeania hirsuta.</title>
        <authorList>
            <person name="Moss N.A."/>
            <person name="Leao T."/>
            <person name="Rankin M."/>
            <person name="McCullough T.M."/>
            <person name="Qu P."/>
            <person name="Korobeynikov A."/>
            <person name="Smith J.L."/>
            <person name="Gerwick L."/>
            <person name="Gerwick W.H."/>
        </authorList>
    </citation>
    <scope>NUCLEOTIDE SEQUENCE [LARGE SCALE GENOMIC DNA]</scope>
    <source>
        <strain evidence="2 3">PAB10Feb10-1</strain>
    </source>
</reference>
<dbReference type="EMBL" id="RCBY01000031">
    <property type="protein sequence ID" value="RQH48237.1"/>
    <property type="molecule type" value="Genomic_DNA"/>
</dbReference>
<dbReference type="NCBIfam" id="TIGR03882">
    <property type="entry name" value="cyclo_dehyd_2"/>
    <property type="match status" value="1"/>
</dbReference>
<dbReference type="SUPFAM" id="SSF69572">
    <property type="entry name" value="Activating enzymes of the ubiquitin-like proteins"/>
    <property type="match status" value="1"/>
</dbReference>
<comment type="caution">
    <text evidence="2">The sequence shown here is derived from an EMBL/GenBank/DDBJ whole genome shotgun (WGS) entry which is preliminary data.</text>
</comment>
<sequence length="768" mass="88587">MLNQPSFNPAYLIETLEPDTVFFISERESVCLQDPLYYRLVQLIDGKRNVDEIIDILQLEIIQYQELTPENPNFFQDILNFSIKIQQALFQLNKQGYLLENNELLPSNLAIFCHHIQISQSQAYNQLQSIKVTVKTLGSVTDKDFISLLKSFQIQVADSGDLTIILTDDYLHPNLDEFNKQALASQTPWMLIKPLGTIGWIGPLFQPDQTGCWDCFAQRWRDNRPIEEFINRKKEEAKLLTSPLGFSQATIQTTLTIAATEIFKWIIQKGNPRLAGNLITYDHLTLQTQNHILVKRPQCFSCGKVFNKQPLPVVLGHRKKAFTSDGGHRFCSPEETLRKYQHHISPITGVVRELAKITSQGLVHTYVAKHHFRNIFDNLDSLRQNMGGRSAGKGRTDSQARASGFCEAIERYSGVFQGDEIREQGSYEKLVEKAIHPNQCMIFSEEQYQNRKEWNVECKGWFQKVPEPFDETRVIDWTPVWSLTAQEFKYLPTSYCYYGYPESDSSDFLDCWADSNGCTAGNTIEEAILQGFMELVERDCVALWWYNRLSKPQVYLDSFKQPYFQQLKQYYQSLNRDLWVLDITSDLNIPCFAAISSRNDREVEDIILGYGAHFDPEIAISRALTEANQILPNVLSFRDDGTTNYPPSADILALKWWQTATLINQPYLVPNNQIMSKKSNDYFQLASDDLLKDVKLCQQIVEKNDMELLVLDQTRSDIGLRVVKVIVPGMRHMWKRLGLGRLYDVPVKMGYLKESLTEEQLNPFPMWM</sequence>
<dbReference type="InterPro" id="IPR035985">
    <property type="entry name" value="Ubiquitin-activating_enz"/>
</dbReference>
<dbReference type="RefSeq" id="WP_124154461.1">
    <property type="nucleotide sequence ID" value="NZ_CAWOLW010000235.1"/>
</dbReference>
<dbReference type="InterPro" id="IPR022291">
    <property type="entry name" value="Bacteriocin_synth_cyclodeHase"/>
</dbReference>
<dbReference type="PROSITE" id="PS51664">
    <property type="entry name" value="YCAO"/>
    <property type="match status" value="1"/>
</dbReference>
<dbReference type="InterPro" id="IPR003776">
    <property type="entry name" value="YcaO-like_dom"/>
</dbReference>
<dbReference type="InterPro" id="IPR049274">
    <property type="entry name" value="LynD/TruD_wHTH-like"/>
</dbReference>
<proteinExistence type="predicted"/>
<evidence type="ECO:0000313" key="2">
    <source>
        <dbReference type="EMBL" id="RQH48237.1"/>
    </source>
</evidence>
<protein>
    <submittedName>
        <fullName evidence="2">Adenylate cyclase</fullName>
    </submittedName>
</protein>
<dbReference type="Pfam" id="PF02624">
    <property type="entry name" value="YcaO"/>
    <property type="match status" value="1"/>
</dbReference>
<dbReference type="Gene3D" id="3.40.50.720">
    <property type="entry name" value="NAD(P)-binding Rossmann-like Domain"/>
    <property type="match status" value="1"/>
</dbReference>
<dbReference type="Gene3D" id="3.30.1330.230">
    <property type="match status" value="2"/>
</dbReference>